<proteinExistence type="predicted"/>
<evidence type="ECO:0000313" key="2">
    <source>
        <dbReference type="Proteomes" id="UP000231912"/>
    </source>
</evidence>
<name>A0A2M9Z6K8_9LEPT</name>
<evidence type="ECO:0000313" key="1">
    <source>
        <dbReference type="EMBL" id="PJZ64073.1"/>
    </source>
</evidence>
<reference evidence="1 2" key="1">
    <citation type="submission" date="2017-07" db="EMBL/GenBank/DDBJ databases">
        <title>Leptospira spp. isolated from tropical soils.</title>
        <authorList>
            <person name="Thibeaux R."/>
            <person name="Iraola G."/>
            <person name="Ferres I."/>
            <person name="Bierque E."/>
            <person name="Girault D."/>
            <person name="Soupe-Gilbert M.-E."/>
            <person name="Picardeau M."/>
            <person name="Goarant C."/>
        </authorList>
    </citation>
    <scope>NUCLEOTIDE SEQUENCE [LARGE SCALE GENOMIC DNA]</scope>
    <source>
        <strain evidence="1 2">FH2-C-A2</strain>
    </source>
</reference>
<comment type="caution">
    <text evidence="1">The sequence shown here is derived from an EMBL/GenBank/DDBJ whole genome shotgun (WGS) entry which is preliminary data.</text>
</comment>
<dbReference type="RefSeq" id="WP_100760449.1">
    <property type="nucleotide sequence ID" value="NZ_NPDT01000016.1"/>
</dbReference>
<dbReference type="Proteomes" id="UP000231912">
    <property type="component" value="Unassembled WGS sequence"/>
</dbReference>
<protein>
    <submittedName>
        <fullName evidence="1">Uncharacterized protein</fullName>
    </submittedName>
</protein>
<organism evidence="1 2">
    <name type="scientific">Leptospira wolffii</name>
    <dbReference type="NCBI Taxonomy" id="409998"/>
    <lineage>
        <taxon>Bacteria</taxon>
        <taxon>Pseudomonadati</taxon>
        <taxon>Spirochaetota</taxon>
        <taxon>Spirochaetia</taxon>
        <taxon>Leptospirales</taxon>
        <taxon>Leptospiraceae</taxon>
        <taxon>Leptospira</taxon>
    </lineage>
</organism>
<sequence length="178" mass="20050">MSSNNDLWGDIDLSSQENEPLELLKYQANILSEKTSGIIAGEIDTTTDDDIIFYTFNLIVPFLDNYQYALFKVATGLQPYPIFIYDNSNPKDAIRVQSKKKVPRKSLTGDPFMSNFQSWFDASAIDLFKYEYVGREIAEPDFTASNYTEFEGILQKILTSVGSKAILASILAKTGKKK</sequence>
<gene>
    <name evidence="1" type="ORF">CH371_20070</name>
</gene>
<dbReference type="AlphaFoldDB" id="A0A2M9Z6K8"/>
<dbReference type="EMBL" id="NPDT01000016">
    <property type="protein sequence ID" value="PJZ64073.1"/>
    <property type="molecule type" value="Genomic_DNA"/>
</dbReference>
<accession>A0A2M9Z6K8</accession>